<feature type="domain" description="ABC transporter" evidence="7">
    <location>
        <begin position="425"/>
        <end position="662"/>
    </location>
</feature>
<dbReference type="InterPro" id="IPR017871">
    <property type="entry name" value="ABC_transporter-like_CS"/>
</dbReference>
<proteinExistence type="predicted"/>
<evidence type="ECO:0000256" key="4">
    <source>
        <dbReference type="ARBA" id="ARBA00022741"/>
    </source>
</evidence>
<sequence length="691" mass="75128">MYPCWLQFDQHPRFRSIALDHLPPPAARGPCRRRPVGRLPVGRLDHARAGRAGGRAQRAPPDPRGAGQRQCLVPDGSGPHRPFRRAVAVARLGQPLARAPRRARRPAPHDRPRGPAGSGRLEEAHRAAHQPGDGAGWRHARFRRPPADRRGDGRPVDVRPAALRARAAPRAVARDLRQHLQHRLQGARHHRAGGLSDRHRVELPVGQPVACVRRQHLHRQYPGHGHHPRAGAGAGGHPGGGALGLGHHRADRRDAGDRRARRDARDGHLARLPADPAEGDRAGDRDAAAGGVDRPAGAGRRHPGRQVPARHQPDLLHHLAARCGAGGQPVARHRQGRGVRHADRAGGVPLRPAHPAEHAEPGRGHDHLGGGVDHHRDPGRCRVRHPLQGRRDMTRPRHPHIDHPHGAAGTAGAAGPITPARERVIEVRSVTKRYGDVTVLDRIDLDVFRGEVLSIVGGSGSGKTTLLRQVVGLERPTSGTIRIFGEELTCQVGNELQSMRNRWGMQFQHGALFSALSVIDNVALPMRELRTLPDAFVARVAMLKLQMVGLKASDADKMPADLSGGMIKRVALARALSLEPELVFLDEPTAGLDPRASDDYVALIRELRRELGLTVVMVTHDLDTLVALSDRIAVLADRKVLAAKPVEQIIQIDHPFIREYFLGERGKRALMALGPEMTEAVAAASLSTQED</sequence>
<feature type="compositionally biased region" description="Gly residues" evidence="6">
    <location>
        <begin position="232"/>
        <end position="244"/>
    </location>
</feature>
<evidence type="ECO:0000313" key="9">
    <source>
        <dbReference type="Proteomes" id="UP000007953"/>
    </source>
</evidence>
<dbReference type="GO" id="GO:0016887">
    <property type="term" value="F:ATP hydrolysis activity"/>
    <property type="evidence" value="ECO:0007669"/>
    <property type="project" value="InterPro"/>
</dbReference>
<feature type="region of interest" description="Disordered" evidence="6">
    <location>
        <begin position="325"/>
        <end position="384"/>
    </location>
</feature>
<feature type="compositionally biased region" description="Basic and acidic residues" evidence="6">
    <location>
        <begin position="145"/>
        <end position="156"/>
    </location>
</feature>
<reference evidence="8 9" key="1">
    <citation type="journal article" date="2011" name="J. Bacteriol.">
        <title>Complete genome sequence of the plant pathogen Ralstonia solanacearum strain Po82.</title>
        <authorList>
            <person name="Xu J."/>
            <person name="Zheng H.J."/>
            <person name="Liu L."/>
            <person name="Pan Z.C."/>
            <person name="Prior P."/>
            <person name="Tang B."/>
            <person name="Xu J.S."/>
            <person name="Zhang H."/>
            <person name="Tian Q."/>
            <person name="Zhang L.Q."/>
            <person name="Feng J."/>
        </authorList>
    </citation>
    <scope>NUCLEOTIDE SEQUENCE [LARGE SCALE GENOMIC DNA]</scope>
    <source>
        <strain evidence="8 9">Po82</strain>
    </source>
</reference>
<name>F6G5L8_RALS8</name>
<accession>F6G5L8</accession>
<dbReference type="KEGG" id="rsn:RSPO_c03090"/>
<dbReference type="SUPFAM" id="SSF52540">
    <property type="entry name" value="P-loop containing nucleoside triphosphate hydrolases"/>
    <property type="match status" value="1"/>
</dbReference>
<evidence type="ECO:0000256" key="6">
    <source>
        <dbReference type="SAM" id="MobiDB-lite"/>
    </source>
</evidence>
<evidence type="ECO:0000259" key="7">
    <source>
        <dbReference type="PROSITE" id="PS50893"/>
    </source>
</evidence>
<evidence type="ECO:0000256" key="5">
    <source>
        <dbReference type="ARBA" id="ARBA00022840"/>
    </source>
</evidence>
<evidence type="ECO:0000313" key="8">
    <source>
        <dbReference type="EMBL" id="AEG70382.1"/>
    </source>
</evidence>
<feature type="compositionally biased region" description="Low complexity" evidence="6">
    <location>
        <begin position="288"/>
        <end position="298"/>
    </location>
</feature>
<dbReference type="Pfam" id="PF00005">
    <property type="entry name" value="ABC_tran"/>
    <property type="match status" value="1"/>
</dbReference>
<evidence type="ECO:0000256" key="2">
    <source>
        <dbReference type="ARBA" id="ARBA00022475"/>
    </source>
</evidence>
<dbReference type="HOGENOM" id="CLU_398406_0_0_4"/>
<feature type="region of interest" description="Disordered" evidence="6">
    <location>
        <begin position="220"/>
        <end position="308"/>
    </location>
</feature>
<dbReference type="CDD" id="cd03261">
    <property type="entry name" value="ABC_Org_Solvent_Resistant"/>
    <property type="match status" value="1"/>
</dbReference>
<dbReference type="PROSITE" id="PS50893">
    <property type="entry name" value="ABC_TRANSPORTER_2"/>
    <property type="match status" value="1"/>
</dbReference>
<evidence type="ECO:0000256" key="3">
    <source>
        <dbReference type="ARBA" id="ARBA00022519"/>
    </source>
</evidence>
<protein>
    <submittedName>
        <fullName evidence="8">D-and l-methionine ABC transporter ATP-binding protein</fullName>
    </submittedName>
</protein>
<dbReference type="InterPro" id="IPR027417">
    <property type="entry name" value="P-loop_NTPase"/>
</dbReference>
<gene>
    <name evidence="8" type="ordered locus">RSPO_c03090</name>
</gene>
<dbReference type="PATRIC" id="fig|1031711.3.peg.3021"/>
<dbReference type="AlphaFoldDB" id="F6G5L8"/>
<dbReference type="PANTHER" id="PTHR43023:SF3">
    <property type="entry name" value="PROTEIN TRIGALACTOSYLDIACYLGLYCEROL 3, CHLOROPLASTIC"/>
    <property type="match status" value="1"/>
</dbReference>
<dbReference type="EMBL" id="CP002819">
    <property type="protein sequence ID" value="AEG70382.1"/>
    <property type="molecule type" value="Genomic_DNA"/>
</dbReference>
<organism evidence="8 9">
    <name type="scientific">Ralstonia solanacearum (strain Po82)</name>
    <dbReference type="NCBI Taxonomy" id="1031711"/>
    <lineage>
        <taxon>Bacteria</taxon>
        <taxon>Pseudomonadati</taxon>
        <taxon>Pseudomonadota</taxon>
        <taxon>Betaproteobacteria</taxon>
        <taxon>Burkholderiales</taxon>
        <taxon>Burkholderiaceae</taxon>
        <taxon>Ralstonia</taxon>
        <taxon>Ralstonia solanacearum species complex</taxon>
    </lineage>
</organism>
<feature type="compositionally biased region" description="Basic and acidic residues" evidence="6">
    <location>
        <begin position="354"/>
        <end position="380"/>
    </location>
</feature>
<dbReference type="eggNOG" id="COG1127">
    <property type="taxonomic scope" value="Bacteria"/>
</dbReference>
<keyword evidence="2" id="KW-1003">Cell membrane</keyword>
<keyword evidence="5 8" id="KW-0067">ATP-binding</keyword>
<keyword evidence="4" id="KW-0547">Nucleotide-binding</keyword>
<keyword evidence="3" id="KW-0472">Membrane</keyword>
<dbReference type="PROSITE" id="PS00211">
    <property type="entry name" value="ABC_TRANSPORTER_1"/>
    <property type="match status" value="1"/>
</dbReference>
<dbReference type="Proteomes" id="UP000007953">
    <property type="component" value="Chromosome"/>
</dbReference>
<dbReference type="InterPro" id="IPR003593">
    <property type="entry name" value="AAA+_ATPase"/>
</dbReference>
<evidence type="ECO:0000256" key="1">
    <source>
        <dbReference type="ARBA" id="ARBA00022448"/>
    </source>
</evidence>
<feature type="compositionally biased region" description="Basic residues" evidence="6">
    <location>
        <begin position="220"/>
        <end position="229"/>
    </location>
</feature>
<dbReference type="SMART" id="SM00382">
    <property type="entry name" value="AAA"/>
    <property type="match status" value="1"/>
</dbReference>
<feature type="compositionally biased region" description="Basic and acidic residues" evidence="6">
    <location>
        <begin position="278"/>
        <end position="287"/>
    </location>
</feature>
<feature type="region of interest" description="Disordered" evidence="6">
    <location>
        <begin position="23"/>
        <end position="156"/>
    </location>
</feature>
<feature type="compositionally biased region" description="Low complexity" evidence="6">
    <location>
        <begin position="54"/>
        <end position="67"/>
    </location>
</feature>
<dbReference type="Gene3D" id="3.40.50.300">
    <property type="entry name" value="P-loop containing nucleotide triphosphate hydrolases"/>
    <property type="match status" value="1"/>
</dbReference>
<dbReference type="GO" id="GO:0005524">
    <property type="term" value="F:ATP binding"/>
    <property type="evidence" value="ECO:0007669"/>
    <property type="project" value="UniProtKB-KW"/>
</dbReference>
<keyword evidence="1" id="KW-0813">Transport</keyword>
<keyword evidence="3" id="KW-0997">Cell inner membrane</keyword>
<dbReference type="InterPro" id="IPR003439">
    <property type="entry name" value="ABC_transporter-like_ATP-bd"/>
</dbReference>
<feature type="compositionally biased region" description="Basic and acidic residues" evidence="6">
    <location>
        <begin position="251"/>
        <end position="269"/>
    </location>
</feature>
<dbReference type="PANTHER" id="PTHR43023">
    <property type="entry name" value="PROTEIN TRIGALACTOSYLDIACYLGLYCEROL 3, CHLOROPLASTIC"/>
    <property type="match status" value="1"/>
</dbReference>